<feature type="region of interest" description="Disordered" evidence="1">
    <location>
        <begin position="29"/>
        <end position="54"/>
    </location>
</feature>
<dbReference type="EMBL" id="CAJNOM010000014">
    <property type="protein sequence ID" value="CAF0795796.1"/>
    <property type="molecule type" value="Genomic_DNA"/>
</dbReference>
<sequence>MTAIWKVIITLVLLYVTVADANRARRRRQTEINSQAANQNAASNTFNSHTDSRQRQLPNPVILNSQGQPQQQIGQGGEGLLKNANLGQMQAGRQFNAYQNPQYGGQQQGLNYNPYGGAGAGSQYNTGQYGAYGQGQGPYANYYQNQNQQYPYGSQGSSNYYSGGSSYNRPGYGQSGYGQSGYGQGGYGQGGYGFWGAGQKQNANIFIVFLSSFLALTIYSITILN</sequence>
<keyword evidence="2" id="KW-0812">Transmembrane</keyword>
<protein>
    <submittedName>
        <fullName evidence="4">Uncharacterized protein</fullName>
    </submittedName>
</protein>
<feature type="compositionally biased region" description="Low complexity" evidence="1">
    <location>
        <begin position="33"/>
        <end position="44"/>
    </location>
</feature>
<evidence type="ECO:0000256" key="2">
    <source>
        <dbReference type="SAM" id="Phobius"/>
    </source>
</evidence>
<keyword evidence="3" id="KW-0732">Signal</keyword>
<evidence type="ECO:0000313" key="4">
    <source>
        <dbReference type="EMBL" id="CAF0729317.1"/>
    </source>
</evidence>
<keyword evidence="6" id="KW-1185">Reference proteome</keyword>
<dbReference type="Proteomes" id="UP000663877">
    <property type="component" value="Unassembled WGS sequence"/>
</dbReference>
<evidence type="ECO:0000313" key="6">
    <source>
        <dbReference type="Proteomes" id="UP000663832"/>
    </source>
</evidence>
<proteinExistence type="predicted"/>
<gene>
    <name evidence="4" type="ORF">BJG266_LOCUS1059</name>
    <name evidence="5" type="ORF">QVE165_LOCUS3950</name>
</gene>
<evidence type="ECO:0000313" key="5">
    <source>
        <dbReference type="EMBL" id="CAF0795796.1"/>
    </source>
</evidence>
<comment type="caution">
    <text evidence="4">The sequence shown here is derived from an EMBL/GenBank/DDBJ whole genome shotgun (WGS) entry which is preliminary data.</text>
</comment>
<keyword evidence="2" id="KW-1133">Transmembrane helix</keyword>
<evidence type="ECO:0000256" key="3">
    <source>
        <dbReference type="SAM" id="SignalP"/>
    </source>
</evidence>
<feature type="chain" id="PRO_5036222387" evidence="3">
    <location>
        <begin position="22"/>
        <end position="225"/>
    </location>
</feature>
<accession>A0A813MX18</accession>
<dbReference type="AlphaFoldDB" id="A0A813MX18"/>
<keyword evidence="2" id="KW-0472">Membrane</keyword>
<name>A0A813MX18_9BILA</name>
<feature type="signal peptide" evidence="3">
    <location>
        <begin position="1"/>
        <end position="21"/>
    </location>
</feature>
<evidence type="ECO:0000256" key="1">
    <source>
        <dbReference type="SAM" id="MobiDB-lite"/>
    </source>
</evidence>
<feature type="transmembrane region" description="Helical" evidence="2">
    <location>
        <begin position="205"/>
        <end position="224"/>
    </location>
</feature>
<dbReference type="Proteomes" id="UP000663832">
    <property type="component" value="Unassembled WGS sequence"/>
</dbReference>
<organism evidence="4 7">
    <name type="scientific">Adineta steineri</name>
    <dbReference type="NCBI Taxonomy" id="433720"/>
    <lineage>
        <taxon>Eukaryota</taxon>
        <taxon>Metazoa</taxon>
        <taxon>Spiralia</taxon>
        <taxon>Gnathifera</taxon>
        <taxon>Rotifera</taxon>
        <taxon>Eurotatoria</taxon>
        <taxon>Bdelloidea</taxon>
        <taxon>Adinetida</taxon>
        <taxon>Adinetidae</taxon>
        <taxon>Adineta</taxon>
    </lineage>
</organism>
<evidence type="ECO:0000313" key="7">
    <source>
        <dbReference type="Proteomes" id="UP000663877"/>
    </source>
</evidence>
<dbReference type="EMBL" id="CAJNOI010000002">
    <property type="protein sequence ID" value="CAF0729317.1"/>
    <property type="molecule type" value="Genomic_DNA"/>
</dbReference>
<dbReference type="OrthoDB" id="10545897at2759"/>
<reference evidence="4" key="1">
    <citation type="submission" date="2021-02" db="EMBL/GenBank/DDBJ databases">
        <authorList>
            <person name="Nowell W R."/>
        </authorList>
    </citation>
    <scope>NUCLEOTIDE SEQUENCE</scope>
</reference>